<feature type="domain" description="TF-B3" evidence="7">
    <location>
        <begin position="75"/>
        <end position="177"/>
    </location>
</feature>
<dbReference type="GO" id="GO:0003700">
    <property type="term" value="F:DNA-binding transcription factor activity"/>
    <property type="evidence" value="ECO:0007669"/>
    <property type="project" value="InterPro"/>
</dbReference>
<dbReference type="GO" id="GO:0005634">
    <property type="term" value="C:nucleus"/>
    <property type="evidence" value="ECO:0007669"/>
    <property type="project" value="UniProtKB-SubCell"/>
</dbReference>
<accession>A0AAD1YW72</accession>
<dbReference type="GO" id="GO:0003677">
    <property type="term" value="F:DNA binding"/>
    <property type="evidence" value="ECO:0007669"/>
    <property type="project" value="UniProtKB-KW"/>
</dbReference>
<evidence type="ECO:0000256" key="6">
    <source>
        <dbReference type="SAM" id="MobiDB-lite"/>
    </source>
</evidence>
<dbReference type="SMART" id="SM01019">
    <property type="entry name" value="B3"/>
    <property type="match status" value="1"/>
</dbReference>
<comment type="subcellular location">
    <subcellularLocation>
        <location evidence="1">Nucleus</location>
    </subcellularLocation>
</comment>
<organism evidence="8 9">
    <name type="scientific">Fraxinus pennsylvanica</name>
    <dbReference type="NCBI Taxonomy" id="56036"/>
    <lineage>
        <taxon>Eukaryota</taxon>
        <taxon>Viridiplantae</taxon>
        <taxon>Streptophyta</taxon>
        <taxon>Embryophyta</taxon>
        <taxon>Tracheophyta</taxon>
        <taxon>Spermatophyta</taxon>
        <taxon>Magnoliopsida</taxon>
        <taxon>eudicotyledons</taxon>
        <taxon>Gunneridae</taxon>
        <taxon>Pentapetalae</taxon>
        <taxon>asterids</taxon>
        <taxon>lamiids</taxon>
        <taxon>Lamiales</taxon>
        <taxon>Oleaceae</taxon>
        <taxon>Oleeae</taxon>
        <taxon>Fraxinus</taxon>
    </lineage>
</organism>
<gene>
    <name evidence="8" type="ORF">FPE_LOCUS5943</name>
</gene>
<name>A0AAD1YW72_9LAMI</name>
<evidence type="ECO:0000313" key="8">
    <source>
        <dbReference type="EMBL" id="CAI9758513.1"/>
    </source>
</evidence>
<protein>
    <recommendedName>
        <fullName evidence="7">TF-B3 domain-containing protein</fullName>
    </recommendedName>
</protein>
<dbReference type="InterPro" id="IPR044800">
    <property type="entry name" value="LEC2-like"/>
</dbReference>
<evidence type="ECO:0000256" key="2">
    <source>
        <dbReference type="ARBA" id="ARBA00023015"/>
    </source>
</evidence>
<feature type="region of interest" description="Disordered" evidence="6">
    <location>
        <begin position="1"/>
        <end position="23"/>
    </location>
</feature>
<evidence type="ECO:0000256" key="4">
    <source>
        <dbReference type="ARBA" id="ARBA00023163"/>
    </source>
</evidence>
<sequence>MEGTYTENGKSSRTRSTRQREQADLFNIPGFTVQTGPRMPRARRANLEGLKISNSHVLPPPPTRAIVRTKLKFLFKKQLQKSDVNSLRRMVLPKKEAETHLPVLESKEGIIIDMMDMDGTHEWCFKFRFWPNNSSRMYVLEYTGEFVSTHSLIAGDYVLIYRDDERETYVIEAVKAGDLEMREIFDGIDFSLPILDVMGMSIDYDPSFLDDSPLDYQGETMADFDGLGSGSSLVGDNDNFPADHNLG</sequence>
<dbReference type="CDD" id="cd10017">
    <property type="entry name" value="B3_DNA"/>
    <property type="match status" value="1"/>
</dbReference>
<keyword evidence="3" id="KW-0238">DNA-binding</keyword>
<dbReference type="Pfam" id="PF02362">
    <property type="entry name" value="B3"/>
    <property type="match status" value="1"/>
</dbReference>
<dbReference type="InterPro" id="IPR003340">
    <property type="entry name" value="B3_DNA-bd"/>
</dbReference>
<dbReference type="SUPFAM" id="SSF101936">
    <property type="entry name" value="DNA-binding pseudobarrel domain"/>
    <property type="match status" value="1"/>
</dbReference>
<dbReference type="AlphaFoldDB" id="A0AAD1YW72"/>
<dbReference type="PANTHER" id="PTHR31140">
    <property type="entry name" value="B3 DOMAIN-CONTAINING TRANSCRIPTION FACTOR ABI3"/>
    <property type="match status" value="1"/>
</dbReference>
<evidence type="ECO:0000313" key="9">
    <source>
        <dbReference type="Proteomes" id="UP000834106"/>
    </source>
</evidence>
<dbReference type="PANTHER" id="PTHR31140:SF73">
    <property type="entry name" value="B3 DOMAIN-CONTAINING TRANSCRIPTION FACTOR FUS3"/>
    <property type="match status" value="1"/>
</dbReference>
<reference evidence="8" key="1">
    <citation type="submission" date="2023-05" db="EMBL/GenBank/DDBJ databases">
        <authorList>
            <person name="Huff M."/>
        </authorList>
    </citation>
    <scope>NUCLEOTIDE SEQUENCE</scope>
</reference>
<dbReference type="EMBL" id="OU503038">
    <property type="protein sequence ID" value="CAI9758513.1"/>
    <property type="molecule type" value="Genomic_DNA"/>
</dbReference>
<dbReference type="PROSITE" id="PS50863">
    <property type="entry name" value="B3"/>
    <property type="match status" value="1"/>
</dbReference>
<evidence type="ECO:0000256" key="3">
    <source>
        <dbReference type="ARBA" id="ARBA00023125"/>
    </source>
</evidence>
<dbReference type="InterPro" id="IPR015300">
    <property type="entry name" value="DNA-bd_pseudobarrel_sf"/>
</dbReference>
<evidence type="ECO:0000256" key="1">
    <source>
        <dbReference type="ARBA" id="ARBA00004123"/>
    </source>
</evidence>
<keyword evidence="5" id="KW-0539">Nucleus</keyword>
<dbReference type="Gene3D" id="2.40.330.10">
    <property type="entry name" value="DNA-binding pseudobarrel domain"/>
    <property type="match status" value="1"/>
</dbReference>
<evidence type="ECO:0000256" key="5">
    <source>
        <dbReference type="ARBA" id="ARBA00023242"/>
    </source>
</evidence>
<keyword evidence="2" id="KW-0805">Transcription regulation</keyword>
<keyword evidence="9" id="KW-1185">Reference proteome</keyword>
<dbReference type="Proteomes" id="UP000834106">
    <property type="component" value="Chromosome 3"/>
</dbReference>
<evidence type="ECO:0000259" key="7">
    <source>
        <dbReference type="PROSITE" id="PS50863"/>
    </source>
</evidence>
<proteinExistence type="predicted"/>
<keyword evidence="4" id="KW-0804">Transcription</keyword>